<proteinExistence type="predicted"/>
<keyword evidence="4" id="KW-1185">Reference proteome</keyword>
<evidence type="ECO:0000256" key="1">
    <source>
        <dbReference type="ARBA" id="ARBA00022679"/>
    </source>
</evidence>
<dbReference type="AlphaFoldDB" id="A0A4U1B6Q6"/>
<keyword evidence="1 3" id="KW-0808">Transferase</keyword>
<evidence type="ECO:0000313" key="4">
    <source>
        <dbReference type="Proteomes" id="UP000307999"/>
    </source>
</evidence>
<dbReference type="CDD" id="cd03809">
    <property type="entry name" value="GT4_MtfB-like"/>
    <property type="match status" value="1"/>
</dbReference>
<dbReference type="RefSeq" id="WP_136735148.1">
    <property type="nucleotide sequence ID" value="NZ_SWDB01000010.1"/>
</dbReference>
<dbReference type="GO" id="GO:0009103">
    <property type="term" value="P:lipopolysaccharide biosynthetic process"/>
    <property type="evidence" value="ECO:0007669"/>
    <property type="project" value="TreeGrafter"/>
</dbReference>
<dbReference type="OrthoDB" id="9801609at2"/>
<reference evidence="3 4" key="1">
    <citation type="submission" date="2019-04" db="EMBL/GenBank/DDBJ databases">
        <title>Thalassotalea guangxiensis sp. nov., isolated from sediment of the coastal wetland.</title>
        <authorList>
            <person name="Zheng S."/>
            <person name="Zhang D."/>
        </authorList>
    </citation>
    <scope>NUCLEOTIDE SEQUENCE [LARGE SCALE GENOMIC DNA]</scope>
    <source>
        <strain evidence="3 4">ZS-4</strain>
    </source>
</reference>
<name>A0A4U1B6Q6_9GAMM</name>
<dbReference type="PANTHER" id="PTHR46401">
    <property type="entry name" value="GLYCOSYLTRANSFERASE WBBK-RELATED"/>
    <property type="match status" value="1"/>
</dbReference>
<dbReference type="GO" id="GO:0016757">
    <property type="term" value="F:glycosyltransferase activity"/>
    <property type="evidence" value="ECO:0007669"/>
    <property type="project" value="InterPro"/>
</dbReference>
<dbReference type="EMBL" id="SWDB01000010">
    <property type="protein sequence ID" value="TKB46140.1"/>
    <property type="molecule type" value="Genomic_DNA"/>
</dbReference>
<organism evidence="3 4">
    <name type="scientific">Thalassotalea mangrovi</name>
    <dbReference type="NCBI Taxonomy" id="2572245"/>
    <lineage>
        <taxon>Bacteria</taxon>
        <taxon>Pseudomonadati</taxon>
        <taxon>Pseudomonadota</taxon>
        <taxon>Gammaproteobacteria</taxon>
        <taxon>Alteromonadales</taxon>
        <taxon>Colwelliaceae</taxon>
        <taxon>Thalassotalea</taxon>
    </lineage>
</organism>
<gene>
    <name evidence="3" type="ORF">E8M12_05805</name>
</gene>
<accession>A0A4U1B6Q6</accession>
<dbReference type="Proteomes" id="UP000307999">
    <property type="component" value="Unassembled WGS sequence"/>
</dbReference>
<evidence type="ECO:0000313" key="3">
    <source>
        <dbReference type="EMBL" id="TKB46140.1"/>
    </source>
</evidence>
<feature type="domain" description="Glycosyl transferase family 1" evidence="2">
    <location>
        <begin position="199"/>
        <end position="340"/>
    </location>
</feature>
<protein>
    <submittedName>
        <fullName evidence="3">Glycosyltransferase family 4 protein</fullName>
    </submittedName>
</protein>
<dbReference type="PANTHER" id="PTHR46401:SF2">
    <property type="entry name" value="GLYCOSYLTRANSFERASE WBBK-RELATED"/>
    <property type="match status" value="1"/>
</dbReference>
<sequence length="373" mass="43062">MNIAFNALSALRGGGQTYIKNILNEIPSNNGVIYLIVNAQNRKQFEPYVKQNIKIIEPKLASINVIYRTFWEIFILPFWLRKNSIKAYYAPGGIMMTITPKGCKSYTALRNMLPFDDAERRRFPLFSYIRFKLWLLKHVFLISYRLSDGVVFISEHSRNIVKKHLPNIDVKSTIIYHGLNQNFLTTPQYRVEPPLFPNEYYLYVSILDVYKAQKEVVEEWIRMSKSGFDSPLVLVGPKYNEYGEEVNQLIRESGCDHIHYIGAKRYEELPALYHNAKALVFGSSCECCPNILLEKLAAGKPVICSDIMPMPEFGQDAVLYFNPYTKGSLTKAINLLNQEGNLDLYGKRAKARALHFDWQKTTENTINFLSRKV</sequence>
<evidence type="ECO:0000259" key="2">
    <source>
        <dbReference type="Pfam" id="PF00534"/>
    </source>
</evidence>
<dbReference type="Gene3D" id="3.40.50.2000">
    <property type="entry name" value="Glycogen Phosphorylase B"/>
    <property type="match status" value="2"/>
</dbReference>
<dbReference type="Pfam" id="PF00534">
    <property type="entry name" value="Glycos_transf_1"/>
    <property type="match status" value="1"/>
</dbReference>
<comment type="caution">
    <text evidence="3">The sequence shown here is derived from an EMBL/GenBank/DDBJ whole genome shotgun (WGS) entry which is preliminary data.</text>
</comment>
<dbReference type="InterPro" id="IPR001296">
    <property type="entry name" value="Glyco_trans_1"/>
</dbReference>
<dbReference type="SUPFAM" id="SSF53756">
    <property type="entry name" value="UDP-Glycosyltransferase/glycogen phosphorylase"/>
    <property type="match status" value="1"/>
</dbReference>